<feature type="transmembrane region" description="Helical" evidence="6">
    <location>
        <begin position="38"/>
        <end position="56"/>
    </location>
</feature>
<evidence type="ECO:0000256" key="3">
    <source>
        <dbReference type="ARBA" id="ARBA00022692"/>
    </source>
</evidence>
<comment type="subcellular location">
    <subcellularLocation>
        <location evidence="1">Membrane</location>
        <topology evidence="1">Multi-pass membrane protein</topology>
    </subcellularLocation>
</comment>
<feature type="transmembrane region" description="Helical" evidence="6">
    <location>
        <begin position="153"/>
        <end position="171"/>
    </location>
</feature>
<evidence type="ECO:0000313" key="11">
    <source>
        <dbReference type="Proteomes" id="UP000327108"/>
    </source>
</evidence>
<evidence type="ECO:0000256" key="6">
    <source>
        <dbReference type="SAM" id="Phobius"/>
    </source>
</evidence>
<organism evidence="8 10">
    <name type="scientific">Ochrobactrum quorumnocens</name>
    <dbReference type="NCBI Taxonomy" id="271865"/>
    <lineage>
        <taxon>Bacteria</taxon>
        <taxon>Pseudomonadati</taxon>
        <taxon>Pseudomonadota</taxon>
        <taxon>Alphaproteobacteria</taxon>
        <taxon>Hyphomicrobiales</taxon>
        <taxon>Brucellaceae</taxon>
        <taxon>Brucella/Ochrobactrum group</taxon>
        <taxon>Ochrobactrum</taxon>
    </lineage>
</organism>
<feature type="transmembrane region" description="Helical" evidence="6">
    <location>
        <begin position="123"/>
        <end position="141"/>
    </location>
</feature>
<keyword evidence="4 6" id="KW-1133">Transmembrane helix</keyword>
<reference evidence="9 11" key="2">
    <citation type="submission" date="2019-09" db="EMBL/GenBank/DDBJ databases">
        <title>Biological control of the noxious weed angled onion (Allium triquetrum) thwarted by endophytic bacteria in Victoria, Australia.</title>
        <authorList>
            <person name="Tehranchian P."/>
            <person name="Adair R.J."/>
            <person name="Van T.H."/>
            <person name="Morrison P.D."/>
            <person name="Williams H."/>
            <person name="Lawrie A.C."/>
        </authorList>
    </citation>
    <scope>NUCLEOTIDE SEQUENCE [LARGE SCALE GENOMIC DNA]</scope>
    <source>
        <strain evidence="9 11">RPTAtOch1</strain>
    </source>
</reference>
<feature type="transmembrane region" description="Helical" evidence="6">
    <location>
        <begin position="244"/>
        <end position="265"/>
    </location>
</feature>
<dbReference type="KEGG" id="och:CES85_2395"/>
<keyword evidence="11" id="KW-1185">Reference proteome</keyword>
<evidence type="ECO:0000256" key="1">
    <source>
        <dbReference type="ARBA" id="ARBA00004141"/>
    </source>
</evidence>
<evidence type="ECO:0000259" key="7">
    <source>
        <dbReference type="Pfam" id="PF00892"/>
    </source>
</evidence>
<evidence type="ECO:0000313" key="8">
    <source>
        <dbReference type="EMBL" id="ASV85902.1"/>
    </source>
</evidence>
<keyword evidence="3 6" id="KW-0812">Transmembrane</keyword>
<dbReference type="Pfam" id="PF00892">
    <property type="entry name" value="EamA"/>
    <property type="match status" value="1"/>
</dbReference>
<dbReference type="InterPro" id="IPR050638">
    <property type="entry name" value="AA-Vitamin_Transporters"/>
</dbReference>
<feature type="transmembrane region" description="Helical" evidence="6">
    <location>
        <begin position="96"/>
        <end position="116"/>
    </location>
</feature>
<comment type="similarity">
    <text evidence="2">Belongs to the EamA transporter family.</text>
</comment>
<dbReference type="Proteomes" id="UP000327108">
    <property type="component" value="Unassembled WGS sequence"/>
</dbReference>
<feature type="transmembrane region" description="Helical" evidence="6">
    <location>
        <begin position="68"/>
        <end position="90"/>
    </location>
</feature>
<dbReference type="RefSeq" id="WP_095447541.1">
    <property type="nucleotide sequence ID" value="NZ_CP022604.1"/>
</dbReference>
<proteinExistence type="inferred from homology"/>
<dbReference type="GO" id="GO:0016020">
    <property type="term" value="C:membrane"/>
    <property type="evidence" value="ECO:0007669"/>
    <property type="project" value="UniProtKB-SubCell"/>
</dbReference>
<evidence type="ECO:0000256" key="4">
    <source>
        <dbReference type="ARBA" id="ARBA00022989"/>
    </source>
</evidence>
<dbReference type="AlphaFoldDB" id="A0A248UH04"/>
<dbReference type="PANTHER" id="PTHR32322:SF2">
    <property type="entry name" value="EAMA DOMAIN-CONTAINING PROTEIN"/>
    <property type="match status" value="1"/>
</dbReference>
<evidence type="ECO:0000313" key="10">
    <source>
        <dbReference type="Proteomes" id="UP000215256"/>
    </source>
</evidence>
<evidence type="ECO:0000256" key="2">
    <source>
        <dbReference type="ARBA" id="ARBA00007362"/>
    </source>
</evidence>
<reference evidence="8 10" key="1">
    <citation type="submission" date="2017-07" db="EMBL/GenBank/DDBJ databases">
        <title>Phylogenetic study on the rhizospheric bacterium Ochrobactrum sp. A44.</title>
        <authorList>
            <person name="Krzyzanowska D.M."/>
            <person name="Ossowicki A."/>
            <person name="Rajewska M."/>
            <person name="Maciag T."/>
            <person name="Kaczynski Z."/>
            <person name="Czerwicka M."/>
            <person name="Jafra S."/>
        </authorList>
    </citation>
    <scope>NUCLEOTIDE SEQUENCE [LARGE SCALE GENOMIC DNA]</scope>
    <source>
        <strain evidence="8 10">A44</strain>
    </source>
</reference>
<dbReference type="EMBL" id="CP022604">
    <property type="protein sequence ID" value="ASV85902.1"/>
    <property type="molecule type" value="Genomic_DNA"/>
</dbReference>
<gene>
    <name evidence="8" type="ORF">CES85_2395</name>
    <name evidence="9" type="ORF">F3W84_22100</name>
</gene>
<evidence type="ECO:0000313" key="9">
    <source>
        <dbReference type="EMBL" id="KAA9356121.1"/>
    </source>
</evidence>
<accession>A0A248UH04</accession>
<feature type="transmembrane region" description="Helical" evidence="6">
    <location>
        <begin position="271"/>
        <end position="288"/>
    </location>
</feature>
<dbReference type="PANTHER" id="PTHR32322">
    <property type="entry name" value="INNER MEMBRANE TRANSPORTER"/>
    <property type="match status" value="1"/>
</dbReference>
<name>A0A248UH04_9HYPH</name>
<feature type="transmembrane region" description="Helical" evidence="6">
    <location>
        <begin position="216"/>
        <end position="237"/>
    </location>
</feature>
<dbReference type="OrthoDB" id="8688375at2"/>
<dbReference type="EMBL" id="VYXQ01000031">
    <property type="protein sequence ID" value="KAA9356121.1"/>
    <property type="molecule type" value="Genomic_DNA"/>
</dbReference>
<dbReference type="InterPro" id="IPR000620">
    <property type="entry name" value="EamA_dom"/>
</dbReference>
<dbReference type="Proteomes" id="UP000215256">
    <property type="component" value="Chromosome 1"/>
</dbReference>
<feature type="domain" description="EamA" evidence="7">
    <location>
        <begin position="9"/>
        <end position="140"/>
    </location>
</feature>
<dbReference type="InterPro" id="IPR037185">
    <property type="entry name" value="EmrE-like"/>
</dbReference>
<keyword evidence="5 6" id="KW-0472">Membrane</keyword>
<dbReference type="SUPFAM" id="SSF103481">
    <property type="entry name" value="Multidrug resistance efflux transporter EmrE"/>
    <property type="match status" value="2"/>
</dbReference>
<feature type="transmembrane region" description="Helical" evidence="6">
    <location>
        <begin position="183"/>
        <end position="204"/>
    </location>
</feature>
<sequence length="293" mass="30582">MKLMDSAPFLLITTGTLLGLILPLGKIAAEAGVPPAMWTFLFSASAGTILLLVMLLSKKRVGFSGGRLRYYICTAGISYALPNFLILSAIPRLGAGFTGIMYTLSPVMTLVISMGFGLRRPNGLGIAGITAGFIGAIMVAVTRGEVGKPADPLWIGLALLIPVLLAMGNVYRTLDWPKNADPTELAAGSHLAAAGMLFIGIFLFNGNFPIETLALAPMTAVVQAIASAGMFALFFRLQAVGGPVYLSQIGYVAAALGLISGTLFLGESYPPLTWIGAVVIAFGVALTTKAQKR</sequence>
<evidence type="ECO:0000256" key="5">
    <source>
        <dbReference type="ARBA" id="ARBA00023136"/>
    </source>
</evidence>
<protein>
    <submittedName>
        <fullName evidence="9">DMT family transporter</fullName>
    </submittedName>
    <submittedName>
        <fullName evidence="8">EamA-like transporter family protein</fullName>
    </submittedName>
</protein>